<name>A0A645GFH1_9ZZZZ</name>
<reference evidence="1" key="1">
    <citation type="submission" date="2019-08" db="EMBL/GenBank/DDBJ databases">
        <authorList>
            <person name="Kucharzyk K."/>
            <person name="Murdoch R.W."/>
            <person name="Higgins S."/>
            <person name="Loffler F."/>
        </authorList>
    </citation>
    <scope>NUCLEOTIDE SEQUENCE</scope>
</reference>
<accession>A0A645GFH1</accession>
<proteinExistence type="predicted"/>
<comment type="caution">
    <text evidence="1">The sequence shown here is derived from an EMBL/GenBank/DDBJ whole genome shotgun (WGS) entry which is preliminary data.</text>
</comment>
<protein>
    <submittedName>
        <fullName evidence="1">Uncharacterized protein</fullName>
    </submittedName>
</protein>
<organism evidence="1">
    <name type="scientific">bioreactor metagenome</name>
    <dbReference type="NCBI Taxonomy" id="1076179"/>
    <lineage>
        <taxon>unclassified sequences</taxon>
        <taxon>metagenomes</taxon>
        <taxon>ecological metagenomes</taxon>
    </lineage>
</organism>
<sequence>MRSLEEYFNKRVRIVDIDNKEFKGYVETYTPAIDSDEELEEIAILDKSNNLIGFNEEEIKSIEIV</sequence>
<gene>
    <name evidence="1" type="ORF">SDC9_172844</name>
</gene>
<dbReference type="AlphaFoldDB" id="A0A645GFH1"/>
<dbReference type="EMBL" id="VSSQ01074609">
    <property type="protein sequence ID" value="MPN25435.1"/>
    <property type="molecule type" value="Genomic_DNA"/>
</dbReference>
<evidence type="ECO:0000313" key="1">
    <source>
        <dbReference type="EMBL" id="MPN25435.1"/>
    </source>
</evidence>